<dbReference type="OrthoDB" id="1327865at2759"/>
<protein>
    <submittedName>
        <fullName evidence="1">Uncharacterized protein</fullName>
    </submittedName>
</protein>
<feature type="non-terminal residue" evidence="1">
    <location>
        <position position="1"/>
    </location>
</feature>
<keyword evidence="2" id="KW-1185">Reference proteome</keyword>
<evidence type="ECO:0000313" key="1">
    <source>
        <dbReference type="EMBL" id="KAG5576965.1"/>
    </source>
</evidence>
<comment type="caution">
    <text evidence="1">The sequence shown here is derived from an EMBL/GenBank/DDBJ whole genome shotgun (WGS) entry which is preliminary data.</text>
</comment>
<name>A0A9J5WNQ3_SOLCO</name>
<proteinExistence type="predicted"/>
<dbReference type="Proteomes" id="UP000824120">
    <property type="component" value="Chromosome 11"/>
</dbReference>
<dbReference type="AlphaFoldDB" id="A0A9J5WNQ3"/>
<dbReference type="EMBL" id="JACXVP010000011">
    <property type="protein sequence ID" value="KAG5576965.1"/>
    <property type="molecule type" value="Genomic_DNA"/>
</dbReference>
<reference evidence="1 2" key="1">
    <citation type="submission" date="2020-09" db="EMBL/GenBank/DDBJ databases">
        <title>De no assembly of potato wild relative species, Solanum commersonii.</title>
        <authorList>
            <person name="Cho K."/>
        </authorList>
    </citation>
    <scope>NUCLEOTIDE SEQUENCE [LARGE SCALE GENOMIC DNA]</scope>
    <source>
        <strain evidence="1">LZ3.2</strain>
        <tissue evidence="1">Leaf</tissue>
    </source>
</reference>
<sequence length="165" mass="19205">MEARTWMPIVCNCISSCGKISNIPMFQAQKVACFLYYIPLNIGLLIINEFQEFKMHNSLSLHVPSLITQFCKWVVVEVLPSDNWIEPKNMIFHLKCVLPNLEKPYARLSKSHGELSISLSRMKKQEKSRDKFFTQMWKCVKGLYKVLKANEELPTSRPHKDEDTP</sequence>
<gene>
    <name evidence="1" type="ORF">H5410_057099</name>
</gene>
<evidence type="ECO:0000313" key="2">
    <source>
        <dbReference type="Proteomes" id="UP000824120"/>
    </source>
</evidence>
<accession>A0A9J5WNQ3</accession>
<organism evidence="1 2">
    <name type="scientific">Solanum commersonii</name>
    <name type="common">Commerson's wild potato</name>
    <name type="synonym">Commerson's nightshade</name>
    <dbReference type="NCBI Taxonomy" id="4109"/>
    <lineage>
        <taxon>Eukaryota</taxon>
        <taxon>Viridiplantae</taxon>
        <taxon>Streptophyta</taxon>
        <taxon>Embryophyta</taxon>
        <taxon>Tracheophyta</taxon>
        <taxon>Spermatophyta</taxon>
        <taxon>Magnoliopsida</taxon>
        <taxon>eudicotyledons</taxon>
        <taxon>Gunneridae</taxon>
        <taxon>Pentapetalae</taxon>
        <taxon>asterids</taxon>
        <taxon>lamiids</taxon>
        <taxon>Solanales</taxon>
        <taxon>Solanaceae</taxon>
        <taxon>Solanoideae</taxon>
        <taxon>Solaneae</taxon>
        <taxon>Solanum</taxon>
    </lineage>
</organism>